<dbReference type="PANTHER" id="PTHR31213:SF201">
    <property type="entry name" value="OS03G0300400 PROTEIN"/>
    <property type="match status" value="1"/>
</dbReference>
<reference evidence="3" key="1">
    <citation type="submission" date="2023-05" db="EMBL/GenBank/DDBJ databases">
        <title>Nepenthes gracilis genome sequencing.</title>
        <authorList>
            <person name="Fukushima K."/>
        </authorList>
    </citation>
    <scope>NUCLEOTIDE SEQUENCE</scope>
    <source>
        <strain evidence="3">SING2019-196</strain>
    </source>
</reference>
<proteinExistence type="inferred from homology"/>
<dbReference type="GO" id="GO:0005634">
    <property type="term" value="C:nucleus"/>
    <property type="evidence" value="ECO:0007669"/>
    <property type="project" value="TreeGrafter"/>
</dbReference>
<evidence type="ECO:0000313" key="3">
    <source>
        <dbReference type="EMBL" id="GMH30878.1"/>
    </source>
</evidence>
<dbReference type="Proteomes" id="UP001279734">
    <property type="component" value="Unassembled WGS sequence"/>
</dbReference>
<comment type="similarity">
    <text evidence="1">Belongs to the BetVI family.</text>
</comment>
<dbReference type="Gene3D" id="3.30.530.20">
    <property type="match status" value="1"/>
</dbReference>
<dbReference type="GO" id="GO:0038023">
    <property type="term" value="F:signaling receptor activity"/>
    <property type="evidence" value="ECO:0007669"/>
    <property type="project" value="InterPro"/>
</dbReference>
<dbReference type="Pfam" id="PF00407">
    <property type="entry name" value="Bet_v_1"/>
    <property type="match status" value="1"/>
</dbReference>
<dbReference type="SUPFAM" id="SSF55961">
    <property type="entry name" value="Bet v1-like"/>
    <property type="match status" value="1"/>
</dbReference>
<keyword evidence="4" id="KW-1185">Reference proteome</keyword>
<protein>
    <recommendedName>
        <fullName evidence="2">Bet v I/Major latex protein domain-containing protein</fullName>
    </recommendedName>
</protein>
<dbReference type="PRINTS" id="PR00634">
    <property type="entry name" value="BETALLERGEN"/>
</dbReference>
<dbReference type="GO" id="GO:0005737">
    <property type="term" value="C:cytoplasm"/>
    <property type="evidence" value="ECO:0007669"/>
    <property type="project" value="TreeGrafter"/>
</dbReference>
<dbReference type="InterPro" id="IPR000916">
    <property type="entry name" value="Bet_v_I/MLP"/>
</dbReference>
<accession>A0AAD3TKZ9</accession>
<dbReference type="GO" id="GO:0010427">
    <property type="term" value="F:abscisic acid binding"/>
    <property type="evidence" value="ECO:0007669"/>
    <property type="project" value="InterPro"/>
</dbReference>
<dbReference type="GO" id="GO:0009738">
    <property type="term" value="P:abscisic acid-activated signaling pathway"/>
    <property type="evidence" value="ECO:0007669"/>
    <property type="project" value="InterPro"/>
</dbReference>
<dbReference type="GO" id="GO:0004864">
    <property type="term" value="F:protein phosphatase inhibitor activity"/>
    <property type="evidence" value="ECO:0007669"/>
    <property type="project" value="InterPro"/>
</dbReference>
<evidence type="ECO:0000259" key="2">
    <source>
        <dbReference type="Pfam" id="PF00407"/>
    </source>
</evidence>
<dbReference type="InterPro" id="IPR050279">
    <property type="entry name" value="Plant_def-hormone_signal"/>
</dbReference>
<evidence type="ECO:0000256" key="1">
    <source>
        <dbReference type="ARBA" id="ARBA00009744"/>
    </source>
</evidence>
<dbReference type="GO" id="GO:0006952">
    <property type="term" value="P:defense response"/>
    <property type="evidence" value="ECO:0007669"/>
    <property type="project" value="InterPro"/>
</dbReference>
<dbReference type="AlphaFoldDB" id="A0AAD3TKZ9"/>
<comment type="caution">
    <text evidence="3">The sequence shown here is derived from an EMBL/GenBank/DDBJ whole genome shotgun (WGS) entry which is preliminary data.</text>
</comment>
<dbReference type="InterPro" id="IPR024949">
    <property type="entry name" value="Bet_v_I_allergen"/>
</dbReference>
<feature type="domain" description="Bet v I/Major latex protein" evidence="2">
    <location>
        <begin position="1"/>
        <end position="154"/>
    </location>
</feature>
<dbReference type="CDD" id="cd07816">
    <property type="entry name" value="Bet_v1-like"/>
    <property type="match status" value="1"/>
</dbReference>
<dbReference type="PANTHER" id="PTHR31213">
    <property type="entry name" value="OS08G0374000 PROTEIN-RELATED"/>
    <property type="match status" value="1"/>
</dbReference>
<name>A0AAD3TKZ9_NEPGR</name>
<dbReference type="FunFam" id="3.30.530.20:FF:000007">
    <property type="entry name" value="Major pollen allergen Bet v 1-A"/>
    <property type="match status" value="1"/>
</dbReference>
<dbReference type="EMBL" id="BSYO01000039">
    <property type="protein sequence ID" value="GMH30878.1"/>
    <property type="molecule type" value="Genomic_DNA"/>
</dbReference>
<sequence>MAATTYTQEVRCSADPARLFKALCFDGQDIFAVLLPNTFQGHEFIKGGRDTVGGVRKIYFGEGHPYKYAKYRLDEFDVTNLYCKLTTIEGGILSGKYEYIAQETKIVPSGIGSVCKQATHFMPVAGVALDEEDIEKQQENMNRMIKTLDVYLVANPQACA</sequence>
<gene>
    <name evidence="3" type="ORF">Nepgr_032721</name>
</gene>
<organism evidence="3 4">
    <name type="scientific">Nepenthes gracilis</name>
    <name type="common">Slender pitcher plant</name>
    <dbReference type="NCBI Taxonomy" id="150966"/>
    <lineage>
        <taxon>Eukaryota</taxon>
        <taxon>Viridiplantae</taxon>
        <taxon>Streptophyta</taxon>
        <taxon>Embryophyta</taxon>
        <taxon>Tracheophyta</taxon>
        <taxon>Spermatophyta</taxon>
        <taxon>Magnoliopsida</taxon>
        <taxon>eudicotyledons</taxon>
        <taxon>Gunneridae</taxon>
        <taxon>Pentapetalae</taxon>
        <taxon>Caryophyllales</taxon>
        <taxon>Nepenthaceae</taxon>
        <taxon>Nepenthes</taxon>
    </lineage>
</organism>
<evidence type="ECO:0000313" key="4">
    <source>
        <dbReference type="Proteomes" id="UP001279734"/>
    </source>
</evidence>
<dbReference type="InterPro" id="IPR023393">
    <property type="entry name" value="START-like_dom_sf"/>
</dbReference>